<feature type="transmembrane region" description="Helical" evidence="8">
    <location>
        <begin position="130"/>
        <end position="153"/>
    </location>
</feature>
<evidence type="ECO:0000256" key="3">
    <source>
        <dbReference type="ARBA" id="ARBA00022448"/>
    </source>
</evidence>
<dbReference type="InterPro" id="IPR002781">
    <property type="entry name" value="TM_pro_TauE-like"/>
</dbReference>
<dbReference type="PANTHER" id="PTHR30269:SF32">
    <property type="entry name" value="MEMBRANE TRANSPORTER PROTEIN-RELATED"/>
    <property type="match status" value="1"/>
</dbReference>
<evidence type="ECO:0000313" key="9">
    <source>
        <dbReference type="EMBL" id="MCX2720902.1"/>
    </source>
</evidence>
<dbReference type="EMBL" id="JAPEVI010000001">
    <property type="protein sequence ID" value="MCX2720902.1"/>
    <property type="molecule type" value="Genomic_DNA"/>
</dbReference>
<organism evidence="9 10">
    <name type="scientific">Roseibium salinum</name>
    <dbReference type="NCBI Taxonomy" id="1604349"/>
    <lineage>
        <taxon>Bacteria</taxon>
        <taxon>Pseudomonadati</taxon>
        <taxon>Pseudomonadota</taxon>
        <taxon>Alphaproteobacteria</taxon>
        <taxon>Hyphomicrobiales</taxon>
        <taxon>Stappiaceae</taxon>
        <taxon>Roseibium</taxon>
    </lineage>
</organism>
<protein>
    <recommendedName>
        <fullName evidence="8">Probable membrane transporter protein</fullName>
    </recommendedName>
</protein>
<keyword evidence="5 8" id="KW-0812">Transmembrane</keyword>
<evidence type="ECO:0000313" key="10">
    <source>
        <dbReference type="Proteomes" id="UP001300261"/>
    </source>
</evidence>
<evidence type="ECO:0000256" key="5">
    <source>
        <dbReference type="ARBA" id="ARBA00022692"/>
    </source>
</evidence>
<evidence type="ECO:0000256" key="4">
    <source>
        <dbReference type="ARBA" id="ARBA00022475"/>
    </source>
</evidence>
<comment type="subcellular location">
    <subcellularLocation>
        <location evidence="1 8">Cell membrane</location>
        <topology evidence="1 8">Multi-pass membrane protein</topology>
    </subcellularLocation>
</comment>
<feature type="transmembrane region" description="Helical" evidence="8">
    <location>
        <begin position="32"/>
        <end position="53"/>
    </location>
</feature>
<keyword evidence="6 8" id="KW-1133">Transmembrane helix</keyword>
<keyword evidence="3" id="KW-0813">Transport</keyword>
<feature type="transmembrane region" description="Helical" evidence="8">
    <location>
        <begin position="165"/>
        <end position="188"/>
    </location>
</feature>
<proteinExistence type="inferred from homology"/>
<gene>
    <name evidence="9" type="ORF">ON753_00540</name>
</gene>
<feature type="transmembrane region" description="Helical" evidence="8">
    <location>
        <begin position="225"/>
        <end position="245"/>
    </location>
</feature>
<feature type="transmembrane region" description="Helical" evidence="8">
    <location>
        <begin position="74"/>
        <end position="93"/>
    </location>
</feature>
<feature type="transmembrane region" description="Helical" evidence="8">
    <location>
        <begin position="195"/>
        <end position="213"/>
    </location>
</feature>
<feature type="transmembrane region" description="Helical" evidence="8">
    <location>
        <begin position="99"/>
        <end position="118"/>
    </location>
</feature>
<keyword evidence="10" id="KW-1185">Reference proteome</keyword>
<accession>A0ABT3QVE9</accession>
<feature type="transmembrane region" description="Helical" evidence="8">
    <location>
        <begin position="7"/>
        <end position="26"/>
    </location>
</feature>
<evidence type="ECO:0000256" key="1">
    <source>
        <dbReference type="ARBA" id="ARBA00004651"/>
    </source>
</evidence>
<evidence type="ECO:0000256" key="7">
    <source>
        <dbReference type="ARBA" id="ARBA00023136"/>
    </source>
</evidence>
<name>A0ABT3QVE9_9HYPH</name>
<sequence length="251" mass="26242">MWDLAEPVLLIAVAAYFVGGILKGAMGFGLPILGIPVMTVTHSLPMALSVAILPTMVTNIAQLWSFRQHRDQPFLRGFLSFGAVGLCLGAVALSRINDAYVEIALGAMVLSYLATRLRSKRIAAVARPDLAPGFGFLAGLVHGATGLSGLVGPPYMHSLHLPRPAFVFAAGSMFALFSLMQAPVLGALGLLQPQALGISMLVLPMAFLGLWIGGKAGTRMQSQTFSRAVLVVLGITAVLPIINGLRALAGA</sequence>
<dbReference type="Proteomes" id="UP001300261">
    <property type="component" value="Unassembled WGS sequence"/>
</dbReference>
<keyword evidence="7 8" id="KW-0472">Membrane</keyword>
<dbReference type="Pfam" id="PF01925">
    <property type="entry name" value="TauE"/>
    <property type="match status" value="1"/>
</dbReference>
<dbReference type="RefSeq" id="WP_265960599.1">
    <property type="nucleotide sequence ID" value="NZ_JAPEVI010000001.1"/>
</dbReference>
<comment type="similarity">
    <text evidence="2 8">Belongs to the 4-toluene sulfonate uptake permease (TSUP) (TC 2.A.102) family.</text>
</comment>
<keyword evidence="4 8" id="KW-1003">Cell membrane</keyword>
<evidence type="ECO:0000256" key="8">
    <source>
        <dbReference type="RuleBase" id="RU363041"/>
    </source>
</evidence>
<dbReference type="InterPro" id="IPR052017">
    <property type="entry name" value="TSUP"/>
</dbReference>
<dbReference type="PANTHER" id="PTHR30269">
    <property type="entry name" value="TRANSMEMBRANE PROTEIN YFCA"/>
    <property type="match status" value="1"/>
</dbReference>
<evidence type="ECO:0000256" key="6">
    <source>
        <dbReference type="ARBA" id="ARBA00022989"/>
    </source>
</evidence>
<evidence type="ECO:0000256" key="2">
    <source>
        <dbReference type="ARBA" id="ARBA00009142"/>
    </source>
</evidence>
<reference evidence="9 10" key="1">
    <citation type="journal article" date="2016" name="Int. J. Syst. Evol. Microbiol.">
        <title>Labrenzia salina sp. nov., isolated from the rhizosphere of the halophyte Arthrocnemum macrostachyum.</title>
        <authorList>
            <person name="Camacho M."/>
            <person name="Redondo-Gomez S."/>
            <person name="Rodriguez-Llorente I."/>
            <person name="Rohde M."/>
            <person name="Sproer C."/>
            <person name="Schumann P."/>
            <person name="Klenk H.P."/>
            <person name="Montero-Calasanz M.D.C."/>
        </authorList>
    </citation>
    <scope>NUCLEOTIDE SEQUENCE [LARGE SCALE GENOMIC DNA]</scope>
    <source>
        <strain evidence="9 10">DSM 29163</strain>
    </source>
</reference>
<comment type="caution">
    <text evidence="9">The sequence shown here is derived from an EMBL/GenBank/DDBJ whole genome shotgun (WGS) entry which is preliminary data.</text>
</comment>